<proteinExistence type="predicted"/>
<keyword evidence="2" id="KW-1185">Reference proteome</keyword>
<dbReference type="InterPro" id="IPR054220">
    <property type="entry name" value="DUF6940"/>
</dbReference>
<reference evidence="1 2" key="1">
    <citation type="submission" date="2019-02" db="EMBL/GenBank/DDBJ databases">
        <title>Deep-cultivation of Planctomycetes and their phenomic and genomic characterization uncovers novel biology.</title>
        <authorList>
            <person name="Wiegand S."/>
            <person name="Jogler M."/>
            <person name="Boedeker C."/>
            <person name="Pinto D."/>
            <person name="Vollmers J."/>
            <person name="Rivas-Marin E."/>
            <person name="Kohn T."/>
            <person name="Peeters S.H."/>
            <person name="Heuer A."/>
            <person name="Rast P."/>
            <person name="Oberbeckmann S."/>
            <person name="Bunk B."/>
            <person name="Jeske O."/>
            <person name="Meyerdierks A."/>
            <person name="Storesund J.E."/>
            <person name="Kallscheuer N."/>
            <person name="Luecker S."/>
            <person name="Lage O.M."/>
            <person name="Pohl T."/>
            <person name="Merkel B.J."/>
            <person name="Hornburger P."/>
            <person name="Mueller R.-W."/>
            <person name="Bruemmer F."/>
            <person name="Labrenz M."/>
            <person name="Spormann A.M."/>
            <person name="Op den Camp H."/>
            <person name="Overmann J."/>
            <person name="Amann R."/>
            <person name="Jetten M.S.M."/>
            <person name="Mascher T."/>
            <person name="Medema M.H."/>
            <person name="Devos D.P."/>
            <person name="Kaster A.-K."/>
            <person name="Ovreas L."/>
            <person name="Rohde M."/>
            <person name="Galperin M.Y."/>
            <person name="Jogler C."/>
        </authorList>
    </citation>
    <scope>NUCLEOTIDE SEQUENCE [LARGE SCALE GENOMIC DNA]</scope>
    <source>
        <strain evidence="1 2">Pan216</strain>
    </source>
</reference>
<dbReference type="Pfam" id="PF22086">
    <property type="entry name" value="DUF6940"/>
    <property type="match status" value="1"/>
</dbReference>
<dbReference type="EMBL" id="CP036279">
    <property type="protein sequence ID" value="QDU62205.1"/>
    <property type="molecule type" value="Genomic_DNA"/>
</dbReference>
<protein>
    <submittedName>
        <fullName evidence="1">Uncharacterized protein</fullName>
    </submittedName>
</protein>
<accession>A0A518B5F8</accession>
<organism evidence="1 2">
    <name type="scientific">Kolteria novifilia</name>
    <dbReference type="NCBI Taxonomy" id="2527975"/>
    <lineage>
        <taxon>Bacteria</taxon>
        <taxon>Pseudomonadati</taxon>
        <taxon>Planctomycetota</taxon>
        <taxon>Planctomycetia</taxon>
        <taxon>Kolteriales</taxon>
        <taxon>Kolteriaceae</taxon>
        <taxon>Kolteria</taxon>
    </lineage>
</organism>
<dbReference type="KEGG" id="knv:Pan216_30720"/>
<dbReference type="AlphaFoldDB" id="A0A518B5F8"/>
<sequence length="206" mass="23481">MGPRDDPERCMWNADSEQLRGGRVTRVAMMREKSPLRFSEVLDLWREDHTFREFFSDYLSKLPYGSFRWETPPITNRTVDRPFEFVAIDAPNLERAVDANAFANQFRAAGALHSVLTFPNLRGDAIMIVPAPRAQVSAYGHLGAFLRLAPPEQCDQLWQAIANAIELRLGTAPLWLSTAGMGVAWLHVRIDSRPKYYAHQPYCTMK</sequence>
<dbReference type="Proteomes" id="UP000317093">
    <property type="component" value="Chromosome"/>
</dbReference>
<evidence type="ECO:0000313" key="1">
    <source>
        <dbReference type="EMBL" id="QDU62205.1"/>
    </source>
</evidence>
<evidence type="ECO:0000313" key="2">
    <source>
        <dbReference type="Proteomes" id="UP000317093"/>
    </source>
</evidence>
<gene>
    <name evidence="1" type="ORF">Pan216_30720</name>
</gene>
<name>A0A518B5F8_9BACT</name>